<reference evidence="1 2" key="1">
    <citation type="journal article" date="2016" name="Int. J. Syst. Evol. Microbiol.">
        <title>Labrenzia salina sp. nov., isolated from the rhizosphere of the halophyte Arthrocnemum macrostachyum.</title>
        <authorList>
            <person name="Camacho M."/>
            <person name="Redondo-Gomez S."/>
            <person name="Rodriguez-Llorente I."/>
            <person name="Rohde M."/>
            <person name="Sproer C."/>
            <person name="Schumann P."/>
            <person name="Klenk H.P."/>
            <person name="Montero-Calasanz M.D.C."/>
        </authorList>
    </citation>
    <scope>NUCLEOTIDE SEQUENCE [LARGE SCALE GENOMIC DNA]</scope>
    <source>
        <strain evidence="1 2">DSM 29163</strain>
    </source>
</reference>
<organism evidence="1 2">
    <name type="scientific">Roseibium salinum</name>
    <dbReference type="NCBI Taxonomy" id="1604349"/>
    <lineage>
        <taxon>Bacteria</taxon>
        <taxon>Pseudomonadati</taxon>
        <taxon>Pseudomonadota</taxon>
        <taxon>Alphaproteobacteria</taxon>
        <taxon>Hyphomicrobiales</taxon>
        <taxon>Stappiaceae</taxon>
        <taxon>Roseibium</taxon>
    </lineage>
</organism>
<evidence type="ECO:0000313" key="1">
    <source>
        <dbReference type="EMBL" id="MCX2722626.1"/>
    </source>
</evidence>
<protein>
    <submittedName>
        <fullName evidence="1">Tail protein X</fullName>
    </submittedName>
</protein>
<dbReference type="RefSeq" id="WP_265962294.1">
    <property type="nucleotide sequence ID" value="NZ_JAPEVI010000003.1"/>
</dbReference>
<proteinExistence type="predicted"/>
<sequence>MPQAINVVGDNLTLDLILWRKYGVRGQALVEETMALNPDLRGPFLPVGAVVTLPDLPSEQTATREVVTLFG</sequence>
<dbReference type="Pfam" id="PF05489">
    <property type="entry name" value="Phage_tail_X"/>
    <property type="match status" value="1"/>
</dbReference>
<accession>A0ABT3R0H9</accession>
<evidence type="ECO:0000313" key="2">
    <source>
        <dbReference type="Proteomes" id="UP001300261"/>
    </source>
</evidence>
<dbReference type="Proteomes" id="UP001300261">
    <property type="component" value="Unassembled WGS sequence"/>
</dbReference>
<comment type="caution">
    <text evidence="1">The sequence shown here is derived from an EMBL/GenBank/DDBJ whole genome shotgun (WGS) entry which is preliminary data.</text>
</comment>
<keyword evidence="2" id="KW-1185">Reference proteome</keyword>
<dbReference type="InterPro" id="IPR008861">
    <property type="entry name" value="GpX-like"/>
</dbReference>
<gene>
    <name evidence="1" type="ORF">ON753_09540</name>
</gene>
<dbReference type="EMBL" id="JAPEVI010000003">
    <property type="protein sequence ID" value="MCX2722626.1"/>
    <property type="molecule type" value="Genomic_DNA"/>
</dbReference>
<name>A0ABT3R0H9_9HYPH</name>